<feature type="region of interest" description="Disordered" evidence="1">
    <location>
        <begin position="1"/>
        <end position="164"/>
    </location>
</feature>
<reference evidence="2 3" key="1">
    <citation type="submission" date="2014-04" db="EMBL/GenBank/DDBJ databases">
        <title>Evolutionary Origins and Diversification of the Mycorrhizal Mutualists.</title>
        <authorList>
            <consortium name="DOE Joint Genome Institute"/>
            <consortium name="Mycorrhizal Genomics Consortium"/>
            <person name="Kohler A."/>
            <person name="Kuo A."/>
            <person name="Nagy L.G."/>
            <person name="Floudas D."/>
            <person name="Copeland A."/>
            <person name="Barry K.W."/>
            <person name="Cichocki N."/>
            <person name="Veneault-Fourrey C."/>
            <person name="LaButti K."/>
            <person name="Lindquist E.A."/>
            <person name="Lipzen A."/>
            <person name="Lundell T."/>
            <person name="Morin E."/>
            <person name="Murat C."/>
            <person name="Riley R."/>
            <person name="Ohm R."/>
            <person name="Sun H."/>
            <person name="Tunlid A."/>
            <person name="Henrissat B."/>
            <person name="Grigoriev I.V."/>
            <person name="Hibbett D.S."/>
            <person name="Martin F."/>
        </authorList>
    </citation>
    <scope>NUCLEOTIDE SEQUENCE [LARGE SCALE GENOMIC DNA]</scope>
    <source>
        <strain evidence="2 3">Koide BX008</strain>
    </source>
</reference>
<protein>
    <recommendedName>
        <fullName evidence="4">Retrotransposon gag domain-containing protein</fullName>
    </recommendedName>
</protein>
<dbReference type="AlphaFoldDB" id="A0A0C2SPZ4"/>
<accession>A0A0C2SPZ4</accession>
<dbReference type="Proteomes" id="UP000054549">
    <property type="component" value="Unassembled WGS sequence"/>
</dbReference>
<dbReference type="InParanoid" id="A0A0C2SPZ4"/>
<feature type="compositionally biased region" description="Basic and acidic residues" evidence="1">
    <location>
        <begin position="17"/>
        <end position="26"/>
    </location>
</feature>
<dbReference type="EMBL" id="KN818451">
    <property type="protein sequence ID" value="KIL56054.1"/>
    <property type="molecule type" value="Genomic_DNA"/>
</dbReference>
<evidence type="ECO:0000313" key="3">
    <source>
        <dbReference type="Proteomes" id="UP000054549"/>
    </source>
</evidence>
<organism evidence="2 3">
    <name type="scientific">Amanita muscaria (strain Koide BX008)</name>
    <dbReference type="NCBI Taxonomy" id="946122"/>
    <lineage>
        <taxon>Eukaryota</taxon>
        <taxon>Fungi</taxon>
        <taxon>Dikarya</taxon>
        <taxon>Basidiomycota</taxon>
        <taxon>Agaricomycotina</taxon>
        <taxon>Agaricomycetes</taxon>
        <taxon>Agaricomycetidae</taxon>
        <taxon>Agaricales</taxon>
        <taxon>Pluteineae</taxon>
        <taxon>Amanitaceae</taxon>
        <taxon>Amanita</taxon>
    </lineage>
</organism>
<feature type="compositionally biased region" description="Acidic residues" evidence="1">
    <location>
        <begin position="66"/>
        <end position="103"/>
    </location>
</feature>
<name>A0A0C2SPZ4_AMAMK</name>
<dbReference type="HOGENOM" id="CLU_039846_0_0_1"/>
<keyword evidence="3" id="KW-1185">Reference proteome</keyword>
<evidence type="ECO:0000313" key="2">
    <source>
        <dbReference type="EMBL" id="KIL56054.1"/>
    </source>
</evidence>
<sequence length="309" mass="34674">MPQGYWFFEEDYTPGDPETHVPEELRTPPTPVAGPSNPEPVQTRPLFSANVESSDKEGNTSGTSEEFVDADQSAELEYVEQEQPEETEQDQDESSESSSEEEQLGTGAQTVTHVTPLPPLQIALPPLPLSPPTPPPLEPSPPEADIEMSTAGGPAPNIEQEGGGGFVKLPFPTKFNRKRHESAGFIVTCDTFFIFYPKQFNEDPQKITFTLLLLEGNASTWRDTELKKLPLKTEGTWVQFKERFSKQWDEVNSEGVALNAIKRLKLMSSFKMDRLTARFDELIPYCKLDDNPFMQIEFFVNTLTPDDEL</sequence>
<gene>
    <name evidence="2" type="ORF">M378DRAFT_17426</name>
</gene>
<feature type="compositionally biased region" description="Pro residues" evidence="1">
    <location>
        <begin position="125"/>
        <end position="142"/>
    </location>
</feature>
<evidence type="ECO:0000256" key="1">
    <source>
        <dbReference type="SAM" id="MobiDB-lite"/>
    </source>
</evidence>
<proteinExistence type="predicted"/>
<dbReference type="OrthoDB" id="3120183at2759"/>
<evidence type="ECO:0008006" key="4">
    <source>
        <dbReference type="Google" id="ProtNLM"/>
    </source>
</evidence>